<dbReference type="PANTHER" id="PTHR43471:SF3">
    <property type="entry name" value="ABC TRANSPORTER PERMEASE PROTEIN NATB"/>
    <property type="match status" value="1"/>
</dbReference>
<accession>A0A4R5W003</accession>
<evidence type="ECO:0000256" key="5">
    <source>
        <dbReference type="SAM" id="Phobius"/>
    </source>
</evidence>
<evidence type="ECO:0000256" key="3">
    <source>
        <dbReference type="ARBA" id="ARBA00022989"/>
    </source>
</evidence>
<comment type="caution">
    <text evidence="7">The sequence shown here is derived from an EMBL/GenBank/DDBJ whole genome shotgun (WGS) entry which is preliminary data.</text>
</comment>
<reference evidence="7 8" key="1">
    <citation type="submission" date="2019-03" db="EMBL/GenBank/DDBJ databases">
        <title>Sapientia aquatica gen. nov., sp. nov., isolated from a crater lake.</title>
        <authorList>
            <person name="Felfoldi T."/>
            <person name="Szabo A."/>
            <person name="Toth E."/>
            <person name="Schumann P."/>
            <person name="Keki Z."/>
            <person name="Marialigeti K."/>
            <person name="Mathe I."/>
        </authorList>
    </citation>
    <scope>NUCLEOTIDE SEQUENCE [LARGE SCALE GENOMIC DNA]</scope>
    <source>
        <strain evidence="7 8">SA-152</strain>
    </source>
</reference>
<feature type="transmembrane region" description="Helical" evidence="5">
    <location>
        <begin position="21"/>
        <end position="40"/>
    </location>
</feature>
<keyword evidence="8" id="KW-1185">Reference proteome</keyword>
<dbReference type="GO" id="GO:0140359">
    <property type="term" value="F:ABC-type transporter activity"/>
    <property type="evidence" value="ECO:0007669"/>
    <property type="project" value="InterPro"/>
</dbReference>
<dbReference type="AlphaFoldDB" id="A0A4R5W003"/>
<sequence>MKMILAIAYKELLDSLRDKRTMMMVVVLALFGMPFMMIFMSEMTNRIEKQVEKKVILVSGIKNAPQFQNFVERQGYEIKEAPADYEEQLQSKNLIDPVLVIDKDFSDKLAHGERPTVYIVLDVANQDTQTGVRPLKHLMQSFANEMAVMNLSMRGVSPDILNVVDVQERHLSRTADTGAQLKSVMSMMLMLTMVSAGLYAAIDTSAGERERGSLEPLMMNPVASWTFAIGKWLAVSTLTMLVVIFSVLSIFPSSLLIRNETVKILLQFSGSEMLMMVLVLLPLGFCLSALQIAIAINGKTHKEAQARATLLVVIAPLISMMSMFKQGADPVWFKWIPLISQNQLMTKILNNEVVTTLDMLAPIITCVVLAVLALWYTSDRMRKVLM</sequence>
<evidence type="ECO:0000256" key="2">
    <source>
        <dbReference type="ARBA" id="ARBA00022692"/>
    </source>
</evidence>
<feature type="transmembrane region" description="Helical" evidence="5">
    <location>
        <begin position="273"/>
        <end position="296"/>
    </location>
</feature>
<protein>
    <submittedName>
        <fullName evidence="7">ABC transporter permease</fullName>
    </submittedName>
</protein>
<proteinExistence type="predicted"/>
<evidence type="ECO:0000313" key="7">
    <source>
        <dbReference type="EMBL" id="TDK65230.1"/>
    </source>
</evidence>
<feature type="transmembrane region" description="Helical" evidence="5">
    <location>
        <begin position="222"/>
        <end position="253"/>
    </location>
</feature>
<evidence type="ECO:0000256" key="1">
    <source>
        <dbReference type="ARBA" id="ARBA00004141"/>
    </source>
</evidence>
<dbReference type="RefSeq" id="WP_133328986.1">
    <property type="nucleotide sequence ID" value="NZ_SMYL01000006.1"/>
</dbReference>
<dbReference type="InterPro" id="IPR013525">
    <property type="entry name" value="ABC2_TM"/>
</dbReference>
<feature type="domain" description="ABC-2 type transporter transmembrane" evidence="6">
    <location>
        <begin position="19"/>
        <end position="375"/>
    </location>
</feature>
<keyword evidence="2 5" id="KW-0812">Transmembrane</keyword>
<dbReference type="OrthoDB" id="5486437at2"/>
<dbReference type="EMBL" id="SMYL01000006">
    <property type="protein sequence ID" value="TDK65230.1"/>
    <property type="molecule type" value="Genomic_DNA"/>
</dbReference>
<feature type="transmembrane region" description="Helical" evidence="5">
    <location>
        <begin position="359"/>
        <end position="377"/>
    </location>
</feature>
<evidence type="ECO:0000259" key="6">
    <source>
        <dbReference type="Pfam" id="PF12698"/>
    </source>
</evidence>
<feature type="transmembrane region" description="Helical" evidence="5">
    <location>
        <begin position="308"/>
        <end position="324"/>
    </location>
</feature>
<dbReference type="Proteomes" id="UP000294829">
    <property type="component" value="Unassembled WGS sequence"/>
</dbReference>
<evidence type="ECO:0000256" key="4">
    <source>
        <dbReference type="ARBA" id="ARBA00023136"/>
    </source>
</evidence>
<dbReference type="Pfam" id="PF12698">
    <property type="entry name" value="ABC2_membrane_3"/>
    <property type="match status" value="1"/>
</dbReference>
<dbReference type="GO" id="GO:0016020">
    <property type="term" value="C:membrane"/>
    <property type="evidence" value="ECO:0007669"/>
    <property type="project" value="UniProtKB-SubCell"/>
</dbReference>
<name>A0A4R5W003_9BURK</name>
<dbReference type="PANTHER" id="PTHR43471">
    <property type="entry name" value="ABC TRANSPORTER PERMEASE"/>
    <property type="match status" value="1"/>
</dbReference>
<evidence type="ECO:0000313" key="8">
    <source>
        <dbReference type="Proteomes" id="UP000294829"/>
    </source>
</evidence>
<comment type="subcellular location">
    <subcellularLocation>
        <location evidence="1">Membrane</location>
        <topology evidence="1">Multi-pass membrane protein</topology>
    </subcellularLocation>
</comment>
<gene>
    <name evidence="7" type="ORF">E2I14_12435</name>
</gene>
<keyword evidence="4 5" id="KW-0472">Membrane</keyword>
<organism evidence="7 8">
    <name type="scientific">Sapientia aquatica</name>
    <dbReference type="NCBI Taxonomy" id="1549640"/>
    <lineage>
        <taxon>Bacteria</taxon>
        <taxon>Pseudomonadati</taxon>
        <taxon>Pseudomonadota</taxon>
        <taxon>Betaproteobacteria</taxon>
        <taxon>Burkholderiales</taxon>
        <taxon>Oxalobacteraceae</taxon>
        <taxon>Sapientia</taxon>
    </lineage>
</organism>
<keyword evidence="3 5" id="KW-1133">Transmembrane helix</keyword>